<dbReference type="InterPro" id="IPR036961">
    <property type="entry name" value="Kinesin_motor_dom_sf"/>
</dbReference>
<keyword evidence="4 6" id="KW-0505">Motor protein</keyword>
<dbReference type="GO" id="GO:0005634">
    <property type="term" value="C:nucleus"/>
    <property type="evidence" value="ECO:0007669"/>
    <property type="project" value="TreeGrafter"/>
</dbReference>
<dbReference type="GO" id="GO:0005871">
    <property type="term" value="C:kinesin complex"/>
    <property type="evidence" value="ECO:0007669"/>
    <property type="project" value="TreeGrafter"/>
</dbReference>
<feature type="region of interest" description="Disordered" evidence="8">
    <location>
        <begin position="690"/>
        <end position="760"/>
    </location>
</feature>
<evidence type="ECO:0000256" key="8">
    <source>
        <dbReference type="SAM" id="MobiDB-lite"/>
    </source>
</evidence>
<dbReference type="AlphaFoldDB" id="A0A9P8I0K9"/>
<feature type="coiled-coil region" evidence="7">
    <location>
        <begin position="662"/>
        <end position="689"/>
    </location>
</feature>
<dbReference type="GO" id="GO:0007018">
    <property type="term" value="P:microtubule-based movement"/>
    <property type="evidence" value="ECO:0007669"/>
    <property type="project" value="InterPro"/>
</dbReference>
<dbReference type="SMART" id="SM00129">
    <property type="entry name" value="KISc"/>
    <property type="match status" value="1"/>
</dbReference>
<keyword evidence="7" id="KW-0175">Coiled coil</keyword>
<dbReference type="InterPro" id="IPR001752">
    <property type="entry name" value="Kinesin_motor_dom"/>
</dbReference>
<dbReference type="GO" id="GO:0016887">
    <property type="term" value="F:ATP hydrolysis activity"/>
    <property type="evidence" value="ECO:0007669"/>
    <property type="project" value="TreeGrafter"/>
</dbReference>
<dbReference type="PROSITE" id="PS50067">
    <property type="entry name" value="KINESIN_MOTOR_2"/>
    <property type="match status" value="1"/>
</dbReference>
<dbReference type="PROSITE" id="PS00411">
    <property type="entry name" value="KINESIN_MOTOR_1"/>
    <property type="match status" value="1"/>
</dbReference>
<dbReference type="InterPro" id="IPR027417">
    <property type="entry name" value="P-loop_NTPase"/>
</dbReference>
<evidence type="ECO:0000256" key="2">
    <source>
        <dbReference type="ARBA" id="ARBA00022741"/>
    </source>
</evidence>
<evidence type="ECO:0000256" key="5">
    <source>
        <dbReference type="PROSITE-ProRule" id="PRU00283"/>
    </source>
</evidence>
<organism evidence="10 11">
    <name type="scientific">Glutinoglossum americanum</name>
    <dbReference type="NCBI Taxonomy" id="1670608"/>
    <lineage>
        <taxon>Eukaryota</taxon>
        <taxon>Fungi</taxon>
        <taxon>Dikarya</taxon>
        <taxon>Ascomycota</taxon>
        <taxon>Pezizomycotina</taxon>
        <taxon>Geoglossomycetes</taxon>
        <taxon>Geoglossales</taxon>
        <taxon>Geoglossaceae</taxon>
        <taxon>Glutinoglossum</taxon>
    </lineage>
</organism>
<evidence type="ECO:0000313" key="11">
    <source>
        <dbReference type="Proteomes" id="UP000698800"/>
    </source>
</evidence>
<dbReference type="GO" id="GO:0003777">
    <property type="term" value="F:microtubule motor activity"/>
    <property type="evidence" value="ECO:0007669"/>
    <property type="project" value="InterPro"/>
</dbReference>
<comment type="similarity">
    <text evidence="5 6">Belongs to the TRAFAC class myosin-kinesin ATPase superfamily. Kinesin family.</text>
</comment>
<evidence type="ECO:0000256" key="3">
    <source>
        <dbReference type="ARBA" id="ARBA00022840"/>
    </source>
</evidence>
<evidence type="ECO:0000256" key="6">
    <source>
        <dbReference type="RuleBase" id="RU000394"/>
    </source>
</evidence>
<dbReference type="GO" id="GO:0005874">
    <property type="term" value="C:microtubule"/>
    <property type="evidence" value="ECO:0007669"/>
    <property type="project" value="UniProtKB-KW"/>
</dbReference>
<feature type="compositionally biased region" description="Basic residues" evidence="8">
    <location>
        <begin position="738"/>
        <end position="748"/>
    </location>
</feature>
<feature type="region of interest" description="Disordered" evidence="8">
    <location>
        <begin position="1"/>
        <end position="26"/>
    </location>
</feature>
<keyword evidence="11" id="KW-1185">Reference proteome</keyword>
<reference evidence="10" key="1">
    <citation type="submission" date="2021-03" db="EMBL/GenBank/DDBJ databases">
        <title>Comparative genomics and phylogenomic investigation of the class Geoglossomycetes provide insights into ecological specialization and systematics.</title>
        <authorList>
            <person name="Melie T."/>
            <person name="Pirro S."/>
            <person name="Miller A.N."/>
            <person name="Quandt A."/>
        </authorList>
    </citation>
    <scope>NUCLEOTIDE SEQUENCE</scope>
    <source>
        <strain evidence="10">GBOQ0MN5Z8</strain>
    </source>
</reference>
<dbReference type="Proteomes" id="UP000698800">
    <property type="component" value="Unassembled WGS sequence"/>
</dbReference>
<keyword evidence="3 6" id="KW-0067">ATP-binding</keyword>
<dbReference type="InterPro" id="IPR019821">
    <property type="entry name" value="Kinesin_motor_CS"/>
</dbReference>
<dbReference type="FunFam" id="3.40.850.10:FF:000091">
    <property type="entry name" value="Kinesin family protein"/>
    <property type="match status" value="1"/>
</dbReference>
<dbReference type="Pfam" id="PF00225">
    <property type="entry name" value="Kinesin"/>
    <property type="match status" value="1"/>
</dbReference>
<comment type="caution">
    <text evidence="5">Lacks conserved residue(s) required for the propagation of feature annotation.</text>
</comment>
<name>A0A9P8I0K9_9PEZI</name>
<dbReference type="InterPro" id="IPR027640">
    <property type="entry name" value="Kinesin-like_fam"/>
</dbReference>
<accession>A0A9P8I0K9</accession>
<gene>
    <name evidence="10" type="ORF">FGG08_002242</name>
</gene>
<dbReference type="GO" id="GO:0005524">
    <property type="term" value="F:ATP binding"/>
    <property type="evidence" value="ECO:0007669"/>
    <property type="project" value="UniProtKB-KW"/>
</dbReference>
<sequence>MAVYLRLRPPPAPTTSHTSPQSLYPTLPSSERYLTVETLEEGENGMPTHITITPPTESRRRAVEKFAFTKVFEEDSTQLDIFKGTGVLPLIEAVLGPDSTHGRDGLIATLGVTGSGKRGLTQLSLDVIFNSLGPNLLHPSANLSLCSSLSASDVSEAQLLPANIFLESLYGESETSILSHASSRAQTPMTMVGDEVPLLPRPPGSYPSLLSLGPWGPTPREDQSKESTISFNISRVTRSRAKMRNELAKDGYHVPAYRRRQPPCTSMLPQLPDVSDVEMDLDGNSDYAIVISMYEVYNDRIFDLLTPQSSAHSGSSKSGQQKDKRRALLFKSTEKSPDRKVVAGLRKIICGDLNEALMVLETGLYERRVAGTGSNSVSSRSHGFFCVEVKKRNRASHRAWNGSTLTIVDLAGSERARNANTAGATLAEAGKINESLMYLGQCLQMQSDNSTISNKPALVPFRQCKLTELLFSNSFPSASVTSYNHTSSSRNPQKAIMIVTADPLGDFNATSQILRYSALAREVTVPRVPSVTSTILSGTTANKSNLTSGRTTPSSCSPEELEYAAQEIARLTEELDVMGLRLTDEELRRKEMENAWKSAEERCALMEQDVREECWVEMERRIEEERRRWKGAWGEEADRNDEHLDKKLEILTRTIQIHEDPEPSSGERIEELEDENEALRRKVDLLERELRNRSPTKKQRTFPAPRSLAGDEDLENAVRGFGEMKLDEAPGVPLKSKTPAKKQRKLTTRKWDAGMDMSSP</sequence>
<proteinExistence type="inferred from homology"/>
<dbReference type="SUPFAM" id="SSF52540">
    <property type="entry name" value="P-loop containing nucleoside triphosphate hydrolases"/>
    <property type="match status" value="1"/>
</dbReference>
<protein>
    <recommendedName>
        <fullName evidence="6">Kinesin-like protein</fullName>
    </recommendedName>
</protein>
<feature type="domain" description="Kinesin motor" evidence="9">
    <location>
        <begin position="1"/>
        <end position="523"/>
    </location>
</feature>
<dbReference type="EMBL" id="JAGHQL010000032">
    <property type="protein sequence ID" value="KAH0543477.1"/>
    <property type="molecule type" value="Genomic_DNA"/>
</dbReference>
<dbReference type="Gene3D" id="3.40.850.10">
    <property type="entry name" value="Kinesin motor domain"/>
    <property type="match status" value="2"/>
</dbReference>
<keyword evidence="1 6" id="KW-0493">Microtubule</keyword>
<dbReference type="PANTHER" id="PTHR24115">
    <property type="entry name" value="KINESIN-RELATED"/>
    <property type="match status" value="1"/>
</dbReference>
<evidence type="ECO:0000259" key="9">
    <source>
        <dbReference type="PROSITE" id="PS50067"/>
    </source>
</evidence>
<keyword evidence="2 6" id="KW-0547">Nucleotide-binding</keyword>
<comment type="caution">
    <text evidence="10">The sequence shown here is derived from an EMBL/GenBank/DDBJ whole genome shotgun (WGS) entry which is preliminary data.</text>
</comment>
<dbReference type="OrthoDB" id="123929at2759"/>
<feature type="region of interest" description="Disordered" evidence="8">
    <location>
        <begin position="539"/>
        <end position="558"/>
    </location>
</feature>
<dbReference type="PANTHER" id="PTHR24115:SF1008">
    <property type="entry name" value="KINESIN-LIKE PROTEIN SUBITO"/>
    <property type="match status" value="1"/>
</dbReference>
<dbReference type="GO" id="GO:0008017">
    <property type="term" value="F:microtubule binding"/>
    <property type="evidence" value="ECO:0007669"/>
    <property type="project" value="InterPro"/>
</dbReference>
<evidence type="ECO:0000256" key="1">
    <source>
        <dbReference type="ARBA" id="ARBA00022701"/>
    </source>
</evidence>
<feature type="coiled-coil region" evidence="7">
    <location>
        <begin position="582"/>
        <end position="609"/>
    </location>
</feature>
<evidence type="ECO:0000313" key="10">
    <source>
        <dbReference type="EMBL" id="KAH0543477.1"/>
    </source>
</evidence>
<evidence type="ECO:0000256" key="7">
    <source>
        <dbReference type="SAM" id="Coils"/>
    </source>
</evidence>
<dbReference type="PRINTS" id="PR00380">
    <property type="entry name" value="KINESINHEAVY"/>
</dbReference>
<evidence type="ECO:0000256" key="4">
    <source>
        <dbReference type="ARBA" id="ARBA00023175"/>
    </source>
</evidence>
<feature type="compositionally biased region" description="Polar residues" evidence="8">
    <location>
        <begin position="539"/>
        <end position="557"/>
    </location>
</feature>